<evidence type="ECO:0008006" key="4">
    <source>
        <dbReference type="Google" id="ProtNLM"/>
    </source>
</evidence>
<sequence>VLHDERNQCANVNLVRGDLSWMTLIVSVTSVSLGQALQALILLHFIETTPSILRCSAITLLYIPMMSLVNFENLIY</sequence>
<feature type="transmembrane region" description="Helical" evidence="1">
    <location>
        <begin position="21"/>
        <end position="45"/>
    </location>
</feature>
<evidence type="ECO:0000313" key="3">
    <source>
        <dbReference type="Proteomes" id="UP001432322"/>
    </source>
</evidence>
<proteinExistence type="predicted"/>
<gene>
    <name evidence="2" type="ORF">PFISCL1PPCAC_5340</name>
</gene>
<dbReference type="EMBL" id="BTSY01000002">
    <property type="protein sequence ID" value="GMT14043.1"/>
    <property type="molecule type" value="Genomic_DNA"/>
</dbReference>
<reference evidence="2" key="1">
    <citation type="submission" date="2023-10" db="EMBL/GenBank/DDBJ databases">
        <title>Genome assembly of Pristionchus species.</title>
        <authorList>
            <person name="Yoshida K."/>
            <person name="Sommer R.J."/>
        </authorList>
    </citation>
    <scope>NUCLEOTIDE SEQUENCE</scope>
    <source>
        <strain evidence="2">RS5133</strain>
    </source>
</reference>
<accession>A0AAV5V4J3</accession>
<keyword evidence="3" id="KW-1185">Reference proteome</keyword>
<keyword evidence="1" id="KW-0812">Transmembrane</keyword>
<feature type="non-terminal residue" evidence="2">
    <location>
        <position position="1"/>
    </location>
</feature>
<name>A0AAV5V4J3_9BILA</name>
<feature type="transmembrane region" description="Helical" evidence="1">
    <location>
        <begin position="52"/>
        <end position="71"/>
    </location>
</feature>
<keyword evidence="1" id="KW-0472">Membrane</keyword>
<evidence type="ECO:0000256" key="1">
    <source>
        <dbReference type="SAM" id="Phobius"/>
    </source>
</evidence>
<evidence type="ECO:0000313" key="2">
    <source>
        <dbReference type="EMBL" id="GMT14043.1"/>
    </source>
</evidence>
<dbReference type="AlphaFoldDB" id="A0AAV5V4J3"/>
<comment type="caution">
    <text evidence="2">The sequence shown here is derived from an EMBL/GenBank/DDBJ whole genome shotgun (WGS) entry which is preliminary data.</text>
</comment>
<organism evidence="2 3">
    <name type="scientific">Pristionchus fissidentatus</name>
    <dbReference type="NCBI Taxonomy" id="1538716"/>
    <lineage>
        <taxon>Eukaryota</taxon>
        <taxon>Metazoa</taxon>
        <taxon>Ecdysozoa</taxon>
        <taxon>Nematoda</taxon>
        <taxon>Chromadorea</taxon>
        <taxon>Rhabditida</taxon>
        <taxon>Rhabditina</taxon>
        <taxon>Diplogasteromorpha</taxon>
        <taxon>Diplogasteroidea</taxon>
        <taxon>Neodiplogasteridae</taxon>
        <taxon>Pristionchus</taxon>
    </lineage>
</organism>
<keyword evidence="1" id="KW-1133">Transmembrane helix</keyword>
<protein>
    <recommendedName>
        <fullName evidence="4">G protein-coupled receptor</fullName>
    </recommendedName>
</protein>
<dbReference type="Proteomes" id="UP001432322">
    <property type="component" value="Unassembled WGS sequence"/>
</dbReference>